<gene>
    <name evidence="6" type="ORF">HGRIS_012074</name>
</gene>
<feature type="domain" description="Alpha-type protein kinase" evidence="5">
    <location>
        <begin position="313"/>
        <end position="558"/>
    </location>
</feature>
<keyword evidence="7" id="KW-1185">Reference proteome</keyword>
<reference evidence="7" key="1">
    <citation type="submission" date="2024-06" db="EMBL/GenBank/DDBJ databases">
        <title>Multi-omics analyses provide insights into the biosynthesis of the anticancer antibiotic pleurotin in Hohenbuehelia grisea.</title>
        <authorList>
            <person name="Weaver J.A."/>
            <person name="Alberti F."/>
        </authorList>
    </citation>
    <scope>NUCLEOTIDE SEQUENCE [LARGE SCALE GENOMIC DNA]</scope>
    <source>
        <strain evidence="7">T-177</strain>
    </source>
</reference>
<evidence type="ECO:0000259" key="5">
    <source>
        <dbReference type="PROSITE" id="PS51158"/>
    </source>
</evidence>
<protein>
    <recommendedName>
        <fullName evidence="5">Alpha-type protein kinase domain-containing protein</fullName>
    </recommendedName>
</protein>
<keyword evidence="3" id="KW-0418">Kinase</keyword>
<keyword evidence="1" id="KW-0723">Serine/threonine-protein kinase</keyword>
<organism evidence="6 7">
    <name type="scientific">Hohenbuehelia grisea</name>
    <dbReference type="NCBI Taxonomy" id="104357"/>
    <lineage>
        <taxon>Eukaryota</taxon>
        <taxon>Fungi</taxon>
        <taxon>Dikarya</taxon>
        <taxon>Basidiomycota</taxon>
        <taxon>Agaricomycotina</taxon>
        <taxon>Agaricomycetes</taxon>
        <taxon>Agaricomycetidae</taxon>
        <taxon>Agaricales</taxon>
        <taxon>Pleurotineae</taxon>
        <taxon>Pleurotaceae</taxon>
        <taxon>Hohenbuehelia</taxon>
    </lineage>
</organism>
<accession>A0ABR3IR54</accession>
<evidence type="ECO:0000313" key="6">
    <source>
        <dbReference type="EMBL" id="KAL0945786.1"/>
    </source>
</evidence>
<dbReference type="EMBL" id="JASNQZ010000015">
    <property type="protein sequence ID" value="KAL0945786.1"/>
    <property type="molecule type" value="Genomic_DNA"/>
</dbReference>
<comment type="caution">
    <text evidence="6">The sequence shown here is derived from an EMBL/GenBank/DDBJ whole genome shotgun (WGS) entry which is preliminary data.</text>
</comment>
<evidence type="ECO:0000256" key="2">
    <source>
        <dbReference type="ARBA" id="ARBA00022679"/>
    </source>
</evidence>
<dbReference type="Gene3D" id="3.20.200.10">
    <property type="entry name" value="MHCK/EF2 kinase"/>
    <property type="match status" value="1"/>
</dbReference>
<keyword evidence="2" id="KW-0808">Transferase</keyword>
<dbReference type="InterPro" id="IPR004166">
    <property type="entry name" value="a-kinase_dom"/>
</dbReference>
<evidence type="ECO:0000256" key="4">
    <source>
        <dbReference type="SAM" id="MobiDB-lite"/>
    </source>
</evidence>
<evidence type="ECO:0000313" key="7">
    <source>
        <dbReference type="Proteomes" id="UP001556367"/>
    </source>
</evidence>
<dbReference type="SMART" id="SM00811">
    <property type="entry name" value="Alpha_kinase"/>
    <property type="match status" value="1"/>
</dbReference>
<dbReference type="SUPFAM" id="SSF56112">
    <property type="entry name" value="Protein kinase-like (PK-like)"/>
    <property type="match status" value="1"/>
</dbReference>
<proteinExistence type="predicted"/>
<dbReference type="InterPro" id="IPR011009">
    <property type="entry name" value="Kinase-like_dom_sf"/>
</dbReference>
<feature type="region of interest" description="Disordered" evidence="4">
    <location>
        <begin position="589"/>
        <end position="612"/>
    </location>
</feature>
<dbReference type="Proteomes" id="UP001556367">
    <property type="component" value="Unassembled WGS sequence"/>
</dbReference>
<sequence length="612" mass="67582">MPSLDTSIPIRAMGNIHVPGHSVMPPPPLPCGPTLGAPWVASFGALPLPESLVRPVLEPGYQPAHAHYDSIRSYMAPTWQAKPLPMMKKPTLVSNILEAVSNIPVHIGATELKAVLFYAVLPKFVKRSKGFTLRIEDVELRNSQWAEIVPNTALSSDVDAIAAHFYKSRGNNKGKLTVPTFAPGKGIELYLAIDYEQYEDILTYREKEEDGDSSVTLSAPRLNARDSSRKRKFDVVEDNAGELPVAGVTVPMASQASQGLAPPDSPTADRVLKALQAQGAMPKQNLHSLFDKKTVSFSVFIAPRLLYEALVANPHVYKDLLKQTPIQARITYSTSAIPKSGVFKSALEAVTSSSLFPDSTTELAICMKQCFFTDPATRKQVFYDCRKQAGLLILEMRCLGWASALMDVVYAFIAQMESEVGKPSFEVPSMWFISSGLAIAETEEKQTYLVEERIKDEDGKFIKYICNSSATPTQFKKHPQRRLRAEFLSFAQHVQYMKTRKMAYVSDFQGGLSLLTDPQIITSPELGYVFADGNTNFDKFGSQHECNRFCTFYNLTRDIFDDAEAGAHGKEHPCEAALFLEDTFETWSDSAASEGGGNTQGEKSMDIASTHT</sequence>
<dbReference type="Pfam" id="PF02816">
    <property type="entry name" value="Alpha_kinase"/>
    <property type="match status" value="1"/>
</dbReference>
<name>A0ABR3IR54_9AGAR</name>
<evidence type="ECO:0000256" key="3">
    <source>
        <dbReference type="ARBA" id="ARBA00022777"/>
    </source>
</evidence>
<evidence type="ECO:0000256" key="1">
    <source>
        <dbReference type="ARBA" id="ARBA00022527"/>
    </source>
</evidence>
<dbReference type="PROSITE" id="PS51158">
    <property type="entry name" value="ALPHA_KINASE"/>
    <property type="match status" value="1"/>
</dbReference>